<protein>
    <submittedName>
        <fullName evidence="1">22221_t:CDS:1</fullName>
    </submittedName>
</protein>
<gene>
    <name evidence="1" type="ORF">DERYTH_LOCUS17428</name>
</gene>
<proteinExistence type="predicted"/>
<accession>A0A9N9J0P9</accession>
<feature type="non-terminal residue" evidence="1">
    <location>
        <position position="151"/>
    </location>
</feature>
<organism evidence="1 2">
    <name type="scientific">Dentiscutata erythropus</name>
    <dbReference type="NCBI Taxonomy" id="1348616"/>
    <lineage>
        <taxon>Eukaryota</taxon>
        <taxon>Fungi</taxon>
        <taxon>Fungi incertae sedis</taxon>
        <taxon>Mucoromycota</taxon>
        <taxon>Glomeromycotina</taxon>
        <taxon>Glomeromycetes</taxon>
        <taxon>Diversisporales</taxon>
        <taxon>Gigasporaceae</taxon>
        <taxon>Dentiscutata</taxon>
    </lineage>
</organism>
<evidence type="ECO:0000313" key="1">
    <source>
        <dbReference type="EMBL" id="CAG8756896.1"/>
    </source>
</evidence>
<evidence type="ECO:0000313" key="2">
    <source>
        <dbReference type="Proteomes" id="UP000789405"/>
    </source>
</evidence>
<sequence length="151" mass="17905">GKDLIKCNFIDKKYNIFVGEWPSVEIQKFRFILILARISIELAVIIKQANNEQFQTYKTHPFLISSYTFNNNNDFFIRISTHEIKTMILERHIKNTINDILYECHQEPDFNPRAQDMVKKLLLKAYKASKLYKEVGPPFCIVEEKKVQITF</sequence>
<dbReference type="AlphaFoldDB" id="A0A9N9J0P9"/>
<keyword evidence="2" id="KW-1185">Reference proteome</keyword>
<dbReference type="Proteomes" id="UP000789405">
    <property type="component" value="Unassembled WGS sequence"/>
</dbReference>
<name>A0A9N9J0P9_9GLOM</name>
<comment type="caution">
    <text evidence="1">The sequence shown here is derived from an EMBL/GenBank/DDBJ whole genome shotgun (WGS) entry which is preliminary data.</text>
</comment>
<reference evidence="1" key="1">
    <citation type="submission" date="2021-06" db="EMBL/GenBank/DDBJ databases">
        <authorList>
            <person name="Kallberg Y."/>
            <person name="Tangrot J."/>
            <person name="Rosling A."/>
        </authorList>
    </citation>
    <scope>NUCLEOTIDE SEQUENCE</scope>
    <source>
        <strain evidence="1">MA453B</strain>
    </source>
</reference>
<dbReference type="EMBL" id="CAJVPY010016419">
    <property type="protein sequence ID" value="CAG8756896.1"/>
    <property type="molecule type" value="Genomic_DNA"/>
</dbReference>